<evidence type="ECO:0000256" key="2">
    <source>
        <dbReference type="ARBA" id="ARBA00023015"/>
    </source>
</evidence>
<dbReference type="PANTHER" id="PTHR30126:SF5">
    <property type="entry name" value="HTH-TYPE TRANSCRIPTIONAL ACTIVATOR CMPR"/>
    <property type="match status" value="1"/>
</dbReference>
<dbReference type="InterPro" id="IPR036390">
    <property type="entry name" value="WH_DNA-bd_sf"/>
</dbReference>
<dbReference type="PROSITE" id="PS50931">
    <property type="entry name" value="HTH_LYSR"/>
    <property type="match status" value="1"/>
</dbReference>
<evidence type="ECO:0000256" key="4">
    <source>
        <dbReference type="ARBA" id="ARBA00023163"/>
    </source>
</evidence>
<dbReference type="CDD" id="cd08419">
    <property type="entry name" value="PBP2_CbbR_RubisCO_like"/>
    <property type="match status" value="1"/>
</dbReference>
<sequence length="298" mass="33523">MNISFRQLQIFIRLAELRSISAVARACHVTQPTVSMQLKEMTDTIGMPLYEVIGKKLHLTKAGEELASTARNLAHEWGSFEQQIAAMKGLTAGSLRVAVVSTAKYFIPRMLGDFCREFPEIDIALEVQNRDGVVERLRNNLDDIYIMSTPPKDIDVVKQVFLPNPLVVVAHLQHPLAGKNRLQFAQLLNERFILRERGSGTRLACEHYFSENKITPLVRLELGSNEAIKQAVAADMGLTILSRHALGDHLTDQNLTVLDVQDFPIMSNWYIVHLRGKRLSPIASNFLGYLSQHAQDKL</sequence>
<keyword evidence="2" id="KW-0805">Transcription regulation</keyword>
<dbReference type="Pfam" id="PF00126">
    <property type="entry name" value="HTH_1"/>
    <property type="match status" value="1"/>
</dbReference>
<dbReference type="RefSeq" id="WP_186952791.1">
    <property type="nucleotide sequence ID" value="NZ_JACOFX010000002.1"/>
</dbReference>
<dbReference type="InterPro" id="IPR005119">
    <property type="entry name" value="LysR_subst-bd"/>
</dbReference>
<dbReference type="Proteomes" id="UP000646911">
    <property type="component" value="Unassembled WGS sequence"/>
</dbReference>
<reference evidence="6 7" key="1">
    <citation type="submission" date="2020-08" db="EMBL/GenBank/DDBJ databases">
        <title>Novel species isolated from subtropical streams in China.</title>
        <authorList>
            <person name="Lu H."/>
        </authorList>
    </citation>
    <scope>NUCLEOTIDE SEQUENCE [LARGE SCALE GENOMIC DNA]</scope>
    <source>
        <strain evidence="6 7">NL8W</strain>
    </source>
</reference>
<feature type="domain" description="HTH lysR-type" evidence="5">
    <location>
        <begin position="3"/>
        <end position="60"/>
    </location>
</feature>
<comment type="similarity">
    <text evidence="1">Belongs to the LysR transcriptional regulatory family.</text>
</comment>
<keyword evidence="3" id="KW-0238">DNA-binding</keyword>
<dbReference type="Pfam" id="PF03466">
    <property type="entry name" value="LysR_substrate"/>
    <property type="match status" value="1"/>
</dbReference>
<accession>A0ABR6Z6E6</accession>
<comment type="caution">
    <text evidence="6">The sequence shown here is derived from an EMBL/GenBank/DDBJ whole genome shotgun (WGS) entry which is preliminary data.</text>
</comment>
<evidence type="ECO:0000256" key="3">
    <source>
        <dbReference type="ARBA" id="ARBA00023125"/>
    </source>
</evidence>
<dbReference type="SUPFAM" id="SSF46785">
    <property type="entry name" value="Winged helix' DNA-binding domain"/>
    <property type="match status" value="1"/>
</dbReference>
<dbReference type="InterPro" id="IPR000847">
    <property type="entry name" value="LysR_HTH_N"/>
</dbReference>
<evidence type="ECO:0000256" key="1">
    <source>
        <dbReference type="ARBA" id="ARBA00009437"/>
    </source>
</evidence>
<keyword evidence="4" id="KW-0804">Transcription</keyword>
<dbReference type="Gene3D" id="1.10.10.10">
    <property type="entry name" value="Winged helix-like DNA-binding domain superfamily/Winged helix DNA-binding domain"/>
    <property type="match status" value="1"/>
</dbReference>
<organism evidence="6 7">
    <name type="scientific">Undibacterium umbellatum</name>
    <dbReference type="NCBI Taxonomy" id="2762300"/>
    <lineage>
        <taxon>Bacteria</taxon>
        <taxon>Pseudomonadati</taxon>
        <taxon>Pseudomonadota</taxon>
        <taxon>Betaproteobacteria</taxon>
        <taxon>Burkholderiales</taxon>
        <taxon>Oxalobacteraceae</taxon>
        <taxon>Undibacterium</taxon>
    </lineage>
</organism>
<proteinExistence type="inferred from homology"/>
<gene>
    <name evidence="6" type="ORF">H8L47_07225</name>
</gene>
<dbReference type="EMBL" id="JACOFX010000002">
    <property type="protein sequence ID" value="MBC3907350.1"/>
    <property type="molecule type" value="Genomic_DNA"/>
</dbReference>
<dbReference type="InterPro" id="IPR036388">
    <property type="entry name" value="WH-like_DNA-bd_sf"/>
</dbReference>
<name>A0ABR6Z6E6_9BURK</name>
<protein>
    <submittedName>
        <fullName evidence="6">LysR family transcriptional regulator</fullName>
    </submittedName>
</protein>
<evidence type="ECO:0000313" key="7">
    <source>
        <dbReference type="Proteomes" id="UP000646911"/>
    </source>
</evidence>
<evidence type="ECO:0000313" key="6">
    <source>
        <dbReference type="EMBL" id="MBC3907350.1"/>
    </source>
</evidence>
<evidence type="ECO:0000259" key="5">
    <source>
        <dbReference type="PROSITE" id="PS50931"/>
    </source>
</evidence>
<dbReference type="PANTHER" id="PTHR30126">
    <property type="entry name" value="HTH-TYPE TRANSCRIPTIONAL REGULATOR"/>
    <property type="match status" value="1"/>
</dbReference>
<keyword evidence="7" id="KW-1185">Reference proteome</keyword>
<dbReference type="SUPFAM" id="SSF53850">
    <property type="entry name" value="Periplasmic binding protein-like II"/>
    <property type="match status" value="1"/>
</dbReference>
<dbReference type="Gene3D" id="3.40.190.290">
    <property type="match status" value="1"/>
</dbReference>